<dbReference type="EMBL" id="CU207211">
    <property type="protein sequence ID" value="CAL60789.1"/>
    <property type="molecule type" value="Genomic_DNA"/>
</dbReference>
<evidence type="ECO:0000313" key="1">
    <source>
        <dbReference type="EMBL" id="CAL60789.1"/>
    </source>
</evidence>
<dbReference type="KEGG" id="har:HEAR0588"/>
<sequence length="106" mass="11935">MTTIKTQLALAEVSPGMILSDDLLDLQGQVLLPKGVTLTEQTIESLRRHDVVSLSIMTGELTPEEEAVQHAHFQRRLERLFRKLDDSPANVLLQRYVRGFRLGGQP</sequence>
<organism evidence="1 2">
    <name type="scientific">Herminiimonas arsenicoxydans</name>
    <dbReference type="NCBI Taxonomy" id="204773"/>
    <lineage>
        <taxon>Bacteria</taxon>
        <taxon>Pseudomonadati</taxon>
        <taxon>Pseudomonadota</taxon>
        <taxon>Betaproteobacteria</taxon>
        <taxon>Burkholderiales</taxon>
        <taxon>Oxalobacteraceae</taxon>
        <taxon>Herminiimonas</taxon>
    </lineage>
</organism>
<evidence type="ECO:0000313" key="2">
    <source>
        <dbReference type="Proteomes" id="UP000006697"/>
    </source>
</evidence>
<dbReference type="STRING" id="204773.HEAR0588"/>
<protein>
    <submittedName>
        <fullName evidence="1">Uncharacterized protein</fullName>
    </submittedName>
</protein>
<dbReference type="AlphaFoldDB" id="A4G2Q2"/>
<dbReference type="Proteomes" id="UP000006697">
    <property type="component" value="Chromosome"/>
</dbReference>
<proteinExistence type="predicted"/>
<dbReference type="OrthoDB" id="8778534at2"/>
<gene>
    <name evidence="1" type="ordered locus">HEAR0588</name>
</gene>
<dbReference type="eggNOG" id="ENOG5033CHK">
    <property type="taxonomic scope" value="Bacteria"/>
</dbReference>
<accession>A4G2Q2</accession>
<keyword evidence="2" id="KW-1185">Reference proteome</keyword>
<reference evidence="1 2" key="1">
    <citation type="journal article" date="2007" name="PLoS Genet.">
        <title>A tale of two oxidation states: bacterial colonization of arsenic-rich environments.</title>
        <authorList>
            <person name="Muller D."/>
            <person name="Medigue C."/>
            <person name="Koechler S."/>
            <person name="Barbe V."/>
            <person name="Barakat M."/>
            <person name="Talla E."/>
            <person name="Bonnefoy V."/>
            <person name="Krin E."/>
            <person name="Arsene-Ploetze F."/>
            <person name="Carapito C."/>
            <person name="Chandler M."/>
            <person name="Cournoyer B."/>
            <person name="Cruveiller S."/>
            <person name="Dossat C."/>
            <person name="Duval S."/>
            <person name="Heymann M."/>
            <person name="Leize E."/>
            <person name="Lieutaud A."/>
            <person name="Lievremont D."/>
            <person name="Makita Y."/>
            <person name="Mangenot S."/>
            <person name="Nitschke W."/>
            <person name="Ortet P."/>
            <person name="Perdrial N."/>
            <person name="Schoepp B."/>
            <person name="Siguier N."/>
            <person name="Simeonova D.D."/>
            <person name="Rouy Z."/>
            <person name="Segurens B."/>
            <person name="Turlin E."/>
            <person name="Vallenet D."/>
            <person name="Van Dorsselaer A."/>
            <person name="Weiss S."/>
            <person name="Weissenbach J."/>
            <person name="Lett M.C."/>
            <person name="Danchin A."/>
            <person name="Bertin P.N."/>
        </authorList>
    </citation>
    <scope>NUCLEOTIDE SEQUENCE [LARGE SCALE GENOMIC DNA]</scope>
    <source>
        <strain evidence="2">ULPAs1</strain>
    </source>
</reference>
<dbReference type="HOGENOM" id="CLU_168194_0_0_4"/>
<name>A4G2Q2_HERAR</name>